<reference evidence="3 4" key="1">
    <citation type="journal article" date="2015" name="Int. J. Syst. Evol. Microbiol.">
        <title>Erwinia iniecta sp. nov., isolated from Russian wheat aphids (Diuraphis noxia).</title>
        <authorList>
            <person name="Campillo T."/>
            <person name="Luna E."/>
            <person name="Portier P."/>
            <person name="Fischer-Le Saux M."/>
            <person name="Lapitan N."/>
            <person name="Tisserat N.A."/>
            <person name="Leach J.E."/>
        </authorList>
    </citation>
    <scope>NUCLEOTIDE SEQUENCE [LARGE SCALE GENOMIC DNA]</scope>
    <source>
        <strain evidence="1 4">B120</strain>
        <strain evidence="2 3">B149</strain>
    </source>
</reference>
<gene>
    <name evidence="1" type="ORF">NG42_20530</name>
    <name evidence="2" type="ORF">NG43_19745</name>
</gene>
<evidence type="ECO:0000313" key="1">
    <source>
        <dbReference type="EMBL" id="KOC87451.1"/>
    </source>
</evidence>
<dbReference type="InterPro" id="IPR047880">
    <property type="entry name" value="MafI-like"/>
</dbReference>
<dbReference type="PATRIC" id="fig|1560201.3.peg.4358"/>
<dbReference type="Proteomes" id="UP000036851">
    <property type="component" value="Unassembled WGS sequence"/>
</dbReference>
<evidence type="ECO:0000313" key="4">
    <source>
        <dbReference type="Proteomes" id="UP000037088"/>
    </source>
</evidence>
<evidence type="ECO:0000313" key="2">
    <source>
        <dbReference type="EMBL" id="KOC88829.1"/>
    </source>
</evidence>
<organism evidence="2 3">
    <name type="scientific">Winslowiella iniecta</name>
    <dbReference type="NCBI Taxonomy" id="1560201"/>
    <lineage>
        <taxon>Bacteria</taxon>
        <taxon>Pseudomonadati</taxon>
        <taxon>Pseudomonadota</taxon>
        <taxon>Gammaproteobacteria</taxon>
        <taxon>Enterobacterales</taxon>
        <taxon>Erwiniaceae</taxon>
        <taxon>Winslowiella</taxon>
    </lineage>
</organism>
<name>A0A0L7T053_9GAMM</name>
<sequence length="86" mass="10068">MMSIGEELNEFGMCFNDRLSETNLKFALNYIGLSEVPLALETLCDYLCEGDIPVTEEEYKRIAYFDQALKYPLDKRVMRYLQDLIL</sequence>
<evidence type="ECO:0000313" key="3">
    <source>
        <dbReference type="Proteomes" id="UP000036851"/>
    </source>
</evidence>
<keyword evidence="4" id="KW-1185">Reference proteome</keyword>
<dbReference type="AlphaFoldDB" id="A0A0L7T053"/>
<comment type="caution">
    <text evidence="2">The sequence shown here is derived from an EMBL/GenBank/DDBJ whole genome shotgun (WGS) entry which is preliminary data.</text>
</comment>
<protein>
    <recommendedName>
        <fullName evidence="5">MafI family immunity protein</fullName>
    </recommendedName>
</protein>
<proteinExistence type="predicted"/>
<dbReference type="EMBL" id="JRXF01000042">
    <property type="protein sequence ID" value="KOC88829.1"/>
    <property type="molecule type" value="Genomic_DNA"/>
</dbReference>
<dbReference type="Proteomes" id="UP000037088">
    <property type="component" value="Unassembled WGS sequence"/>
</dbReference>
<evidence type="ECO:0008006" key="5">
    <source>
        <dbReference type="Google" id="ProtNLM"/>
    </source>
</evidence>
<dbReference type="EMBL" id="JRXE01000040">
    <property type="protein sequence ID" value="KOC87451.1"/>
    <property type="molecule type" value="Genomic_DNA"/>
</dbReference>
<dbReference type="NCBIfam" id="NF033691">
    <property type="entry name" value="immunity_MafI"/>
    <property type="match status" value="1"/>
</dbReference>
<dbReference type="OrthoDB" id="6466334at2"/>
<accession>A0A0L7T053</accession>
<dbReference type="RefSeq" id="WP_052902704.1">
    <property type="nucleotide sequence ID" value="NZ_JRXE01000040.1"/>
</dbReference>